<gene>
    <name evidence="2" type="ORF">NCTC13102_01204</name>
</gene>
<accession>A0A2X3BAG7</accession>
<organism evidence="2 3">
    <name type="scientific">Helicobacter fennelliae</name>
    <dbReference type="NCBI Taxonomy" id="215"/>
    <lineage>
        <taxon>Bacteria</taxon>
        <taxon>Pseudomonadati</taxon>
        <taxon>Campylobacterota</taxon>
        <taxon>Epsilonproteobacteria</taxon>
        <taxon>Campylobacterales</taxon>
        <taxon>Helicobacteraceae</taxon>
        <taxon>Helicobacter</taxon>
    </lineage>
</organism>
<feature type="domain" description="N-end rule aminoacyl transferase C-terminal" evidence="1">
    <location>
        <begin position="48"/>
        <end position="172"/>
    </location>
</feature>
<dbReference type="GO" id="GO:0005737">
    <property type="term" value="C:cytoplasm"/>
    <property type="evidence" value="ECO:0007669"/>
    <property type="project" value="TreeGrafter"/>
</dbReference>
<dbReference type="EMBL" id="UAWL01000006">
    <property type="protein sequence ID" value="SQB98737.1"/>
    <property type="molecule type" value="Genomic_DNA"/>
</dbReference>
<protein>
    <submittedName>
        <fullName evidence="2">Arginyl-tRNA-protein transferase</fullName>
        <ecNumber evidence="2">2.3.2.8</ecNumber>
    </submittedName>
</protein>
<proteinExistence type="predicted"/>
<dbReference type="AlphaFoldDB" id="A0A2X3BAG7"/>
<name>A0A2X3BAG7_9HELI</name>
<dbReference type="GO" id="GO:0004057">
    <property type="term" value="F:arginyl-tRNA--protein transferase activity"/>
    <property type="evidence" value="ECO:0007669"/>
    <property type="project" value="UniProtKB-EC"/>
</dbReference>
<dbReference type="InterPro" id="IPR030700">
    <property type="entry name" value="N-end_Aminoacyl_Trfase"/>
</dbReference>
<dbReference type="PANTHER" id="PTHR21367">
    <property type="entry name" value="ARGININE-TRNA-PROTEIN TRANSFERASE 1"/>
    <property type="match status" value="1"/>
</dbReference>
<evidence type="ECO:0000313" key="3">
    <source>
        <dbReference type="Proteomes" id="UP000250166"/>
    </source>
</evidence>
<dbReference type="Pfam" id="PF04377">
    <property type="entry name" value="ATE_C"/>
    <property type="match status" value="1"/>
</dbReference>
<dbReference type="EC" id="2.3.2.8" evidence="2"/>
<dbReference type="Proteomes" id="UP000250166">
    <property type="component" value="Unassembled WGS sequence"/>
</dbReference>
<dbReference type="InterPro" id="IPR016181">
    <property type="entry name" value="Acyl_CoA_acyltransferase"/>
</dbReference>
<keyword evidence="2" id="KW-0808">Transferase</keyword>
<dbReference type="SUPFAM" id="SSF55729">
    <property type="entry name" value="Acyl-CoA N-acyltransferases (Nat)"/>
    <property type="match status" value="1"/>
</dbReference>
<keyword evidence="2" id="KW-0012">Acyltransferase</keyword>
<dbReference type="InterPro" id="IPR007472">
    <property type="entry name" value="N-end_Aminoacyl_Trfase_C"/>
</dbReference>
<evidence type="ECO:0000313" key="2">
    <source>
        <dbReference type="EMBL" id="SQB98737.1"/>
    </source>
</evidence>
<sequence length="199" mass="23797">MPICASCKECISIRQLPLLFEPSRSHKRVLHKNQNTLITISRPSLSEEKLSLYHRYHTFMDTKKGWGYRPITQEMYNENFIYGYNDFGYEITYKINNQLVGVGYFDWLYNSISATYFFYDHAFQHLSLGTFNILTQLLIAKNKKIKYFYPGYWIKNHHSMGYKQKFMPFEILVGEPDIFDKPIWKKFAIQNPTIQKEQL</sequence>
<reference evidence="2 3" key="1">
    <citation type="submission" date="2018-06" db="EMBL/GenBank/DDBJ databases">
        <authorList>
            <consortium name="Pathogen Informatics"/>
            <person name="Doyle S."/>
        </authorList>
    </citation>
    <scope>NUCLEOTIDE SEQUENCE [LARGE SCALE GENOMIC DNA]</scope>
    <source>
        <strain evidence="2 3">NCTC13102</strain>
    </source>
</reference>
<dbReference type="PANTHER" id="PTHR21367:SF1">
    <property type="entry name" value="ARGINYL-TRNA--PROTEIN TRANSFERASE 1"/>
    <property type="match status" value="1"/>
</dbReference>
<dbReference type="NCBIfam" id="NF002344">
    <property type="entry name" value="PRK01305.2-1"/>
    <property type="match status" value="1"/>
</dbReference>
<evidence type="ECO:0000259" key="1">
    <source>
        <dbReference type="Pfam" id="PF04377"/>
    </source>
</evidence>